<dbReference type="Gene3D" id="3.40.1190.20">
    <property type="match status" value="1"/>
</dbReference>
<dbReference type="PROSITE" id="PS00583">
    <property type="entry name" value="PFKB_KINASES_1"/>
    <property type="match status" value="1"/>
</dbReference>
<organism evidence="5">
    <name type="scientific">marine sediment metagenome</name>
    <dbReference type="NCBI Taxonomy" id="412755"/>
    <lineage>
        <taxon>unclassified sequences</taxon>
        <taxon>metagenomes</taxon>
        <taxon>ecological metagenomes</taxon>
    </lineage>
</organism>
<dbReference type="InterPro" id="IPR011611">
    <property type="entry name" value="PfkB_dom"/>
</dbReference>
<dbReference type="GO" id="GO:0016301">
    <property type="term" value="F:kinase activity"/>
    <property type="evidence" value="ECO:0007669"/>
    <property type="project" value="UniProtKB-KW"/>
</dbReference>
<dbReference type="PRINTS" id="PR00990">
    <property type="entry name" value="RIBOKINASE"/>
</dbReference>
<dbReference type="PANTHER" id="PTHR10584">
    <property type="entry name" value="SUGAR KINASE"/>
    <property type="match status" value="1"/>
</dbReference>
<evidence type="ECO:0000313" key="5">
    <source>
        <dbReference type="EMBL" id="KKN07941.1"/>
    </source>
</evidence>
<dbReference type="InterPro" id="IPR002139">
    <property type="entry name" value="Ribo/fructo_kinase"/>
</dbReference>
<sequence>MVAEVERHPLEDDEVYVSDLKLFSGGAAANTAYACGKLGLKSIFIGKLGNNDTFGSKIIKDFKAVNVDTSMIKYSWEHGTGSAYIVLNKEGERRIYAYSGAANFLSHDDIKEKELQSTKIIYLSSLRSIEPLIEAARVSQKHKIPVILNPGMLIIDQGYSTIKKLLEQIDILILSKREFQTLFPNDNMSDMKELKKKNIHIMFDLGIKVVIITMGKAGAFLINKEDSEMIQTIPVKHATDTTGAGDSFSAGFIYEFIKNPSYLFNDLKKNVKVGNFIAGRCIQKLGARNGLPNSEELISEFFK</sequence>
<dbReference type="GO" id="GO:0006796">
    <property type="term" value="P:phosphate-containing compound metabolic process"/>
    <property type="evidence" value="ECO:0007669"/>
    <property type="project" value="UniProtKB-ARBA"/>
</dbReference>
<evidence type="ECO:0000256" key="2">
    <source>
        <dbReference type="ARBA" id="ARBA00022679"/>
    </source>
</evidence>
<evidence type="ECO:0000259" key="4">
    <source>
        <dbReference type="Pfam" id="PF00294"/>
    </source>
</evidence>
<dbReference type="AlphaFoldDB" id="A0A0F9Q3V9"/>
<dbReference type="EMBL" id="LAZR01004512">
    <property type="protein sequence ID" value="KKN07941.1"/>
    <property type="molecule type" value="Genomic_DNA"/>
</dbReference>
<name>A0A0F9Q3V9_9ZZZZ</name>
<dbReference type="PROSITE" id="PS00584">
    <property type="entry name" value="PFKB_KINASES_2"/>
    <property type="match status" value="1"/>
</dbReference>
<keyword evidence="2" id="KW-0808">Transferase</keyword>
<dbReference type="PANTHER" id="PTHR10584:SF166">
    <property type="entry name" value="RIBOKINASE"/>
    <property type="match status" value="1"/>
</dbReference>
<protein>
    <recommendedName>
        <fullName evidence="4">Carbohydrate kinase PfkB domain-containing protein</fullName>
    </recommendedName>
</protein>
<comment type="caution">
    <text evidence="5">The sequence shown here is derived from an EMBL/GenBank/DDBJ whole genome shotgun (WGS) entry which is preliminary data.</text>
</comment>
<keyword evidence="3" id="KW-0418">Kinase</keyword>
<dbReference type="InterPro" id="IPR029056">
    <property type="entry name" value="Ribokinase-like"/>
</dbReference>
<evidence type="ECO:0000256" key="1">
    <source>
        <dbReference type="ARBA" id="ARBA00010688"/>
    </source>
</evidence>
<comment type="similarity">
    <text evidence="1">Belongs to the carbohydrate kinase PfkB family.</text>
</comment>
<reference evidence="5" key="1">
    <citation type="journal article" date="2015" name="Nature">
        <title>Complex archaea that bridge the gap between prokaryotes and eukaryotes.</title>
        <authorList>
            <person name="Spang A."/>
            <person name="Saw J.H."/>
            <person name="Jorgensen S.L."/>
            <person name="Zaremba-Niedzwiedzka K."/>
            <person name="Martijn J."/>
            <person name="Lind A.E."/>
            <person name="van Eijk R."/>
            <person name="Schleper C."/>
            <person name="Guy L."/>
            <person name="Ettema T.J."/>
        </authorList>
    </citation>
    <scope>NUCLEOTIDE SEQUENCE</scope>
</reference>
<feature type="domain" description="Carbohydrate kinase PfkB" evidence="4">
    <location>
        <begin position="4"/>
        <end position="292"/>
    </location>
</feature>
<accession>A0A0F9Q3V9</accession>
<proteinExistence type="inferred from homology"/>
<dbReference type="Pfam" id="PF00294">
    <property type="entry name" value="PfkB"/>
    <property type="match status" value="1"/>
</dbReference>
<evidence type="ECO:0000256" key="3">
    <source>
        <dbReference type="ARBA" id="ARBA00022777"/>
    </source>
</evidence>
<gene>
    <name evidence="5" type="ORF">LCGC14_1061780</name>
</gene>
<dbReference type="PROSITE" id="PS51257">
    <property type="entry name" value="PROKAR_LIPOPROTEIN"/>
    <property type="match status" value="1"/>
</dbReference>
<dbReference type="SUPFAM" id="SSF53613">
    <property type="entry name" value="Ribokinase-like"/>
    <property type="match status" value="1"/>
</dbReference>
<dbReference type="InterPro" id="IPR002173">
    <property type="entry name" value="Carboh/pur_kinase_PfkB_CS"/>
</dbReference>